<organism evidence="2 3">
    <name type="scientific">Streptomyces gossypii</name>
    <dbReference type="NCBI Taxonomy" id="2883101"/>
    <lineage>
        <taxon>Bacteria</taxon>
        <taxon>Bacillati</taxon>
        <taxon>Actinomycetota</taxon>
        <taxon>Actinomycetes</taxon>
        <taxon>Kitasatosporales</taxon>
        <taxon>Streptomycetaceae</taxon>
        <taxon>Streptomyces</taxon>
    </lineage>
</organism>
<dbReference type="PANTHER" id="PTHR35525">
    <property type="entry name" value="BLL6575 PROTEIN"/>
    <property type="match status" value="1"/>
</dbReference>
<feature type="domain" description="Zinc finger CGNR" evidence="1">
    <location>
        <begin position="138"/>
        <end position="181"/>
    </location>
</feature>
<sequence>MTDRTAPPSLVLAQDLVNTLDIEAGQDALATPEGVTEFLREHELKPAEGAADRAGTAELLELREALRAACLAHTGPDVPRAQAESLARLLSAAPLVLRISEDGSAGLRPAEGLDLMAAITARIAAGIAVAAAEGSWQRLKACQAEDCQWAFYDRSPGGRGRWCTMAVCGSRAKMRAYRARQQD</sequence>
<evidence type="ECO:0000313" key="3">
    <source>
        <dbReference type="Proteomes" id="UP001156389"/>
    </source>
</evidence>
<dbReference type="SUPFAM" id="SSF160904">
    <property type="entry name" value="Jann2411-like"/>
    <property type="match status" value="1"/>
</dbReference>
<accession>A0ABT2K0D0</accession>
<dbReference type="InterPro" id="IPR023286">
    <property type="entry name" value="ABATE_dom_sf"/>
</dbReference>
<name>A0ABT2K0D0_9ACTN</name>
<evidence type="ECO:0000259" key="1">
    <source>
        <dbReference type="Pfam" id="PF11706"/>
    </source>
</evidence>
<dbReference type="Pfam" id="PF07336">
    <property type="entry name" value="ABATE"/>
    <property type="match status" value="1"/>
</dbReference>
<comment type="caution">
    <text evidence="2">The sequence shown here is derived from an EMBL/GenBank/DDBJ whole genome shotgun (WGS) entry which is preliminary data.</text>
</comment>
<keyword evidence="3" id="KW-1185">Reference proteome</keyword>
<dbReference type="RefSeq" id="WP_260221008.1">
    <property type="nucleotide sequence ID" value="NZ_JAJAGO010000015.1"/>
</dbReference>
<dbReference type="InterPro" id="IPR010852">
    <property type="entry name" value="ABATE"/>
</dbReference>
<gene>
    <name evidence="2" type="ORF">LHJ74_27605</name>
</gene>
<dbReference type="PANTHER" id="PTHR35525:SF3">
    <property type="entry name" value="BLL6575 PROTEIN"/>
    <property type="match status" value="1"/>
</dbReference>
<protein>
    <submittedName>
        <fullName evidence="2">CGNR zinc finger domain-containing protein</fullName>
    </submittedName>
</protein>
<proteinExistence type="predicted"/>
<evidence type="ECO:0000313" key="2">
    <source>
        <dbReference type="EMBL" id="MCT2593627.1"/>
    </source>
</evidence>
<dbReference type="Pfam" id="PF11706">
    <property type="entry name" value="zf-CGNR"/>
    <property type="match status" value="1"/>
</dbReference>
<dbReference type="InterPro" id="IPR021005">
    <property type="entry name" value="Znf_CGNR"/>
</dbReference>
<dbReference type="Proteomes" id="UP001156389">
    <property type="component" value="Unassembled WGS sequence"/>
</dbReference>
<reference evidence="2 3" key="1">
    <citation type="submission" date="2021-10" db="EMBL/GenBank/DDBJ databases">
        <title>Streptomyces gossypii sp. nov., isolated from soil collected from cotton field.</title>
        <authorList>
            <person name="Ge X."/>
            <person name="Chen X."/>
            <person name="Liu W."/>
        </authorList>
    </citation>
    <scope>NUCLEOTIDE SEQUENCE [LARGE SCALE GENOMIC DNA]</scope>
    <source>
        <strain evidence="2 3">N2-109</strain>
    </source>
</reference>
<dbReference type="Gene3D" id="1.10.3300.10">
    <property type="entry name" value="Jann2411-like domain"/>
    <property type="match status" value="1"/>
</dbReference>
<dbReference type="EMBL" id="JAJAGO010000015">
    <property type="protein sequence ID" value="MCT2593627.1"/>
    <property type="molecule type" value="Genomic_DNA"/>
</dbReference>